<organism evidence="1 2">
    <name type="scientific">Tetradesmus obliquus</name>
    <name type="common">Green alga</name>
    <name type="synonym">Acutodesmus obliquus</name>
    <dbReference type="NCBI Taxonomy" id="3088"/>
    <lineage>
        <taxon>Eukaryota</taxon>
        <taxon>Viridiplantae</taxon>
        <taxon>Chlorophyta</taxon>
        <taxon>core chlorophytes</taxon>
        <taxon>Chlorophyceae</taxon>
        <taxon>CS clade</taxon>
        <taxon>Sphaeropleales</taxon>
        <taxon>Scenedesmaceae</taxon>
        <taxon>Tetradesmus</taxon>
    </lineage>
</organism>
<evidence type="ECO:0000313" key="1">
    <source>
        <dbReference type="EMBL" id="WIA10864.1"/>
    </source>
</evidence>
<accession>A0ABY8TPR2</accession>
<sequence>MSSSGIAPSTPALVITQDGSTTPFDASLTTAGLMQEPADEQVVMAACRKLVSRIRKYGAVPSCSVHDSVWSVARLPLVCSILACVMLGRLPFSEHRHFLQQSLLPQLLQPGDAFMVFQEQRLAVAAAAGKHAPEGFNNKHKLLVFVGSGSQGAVEVNAQRCTSMLDFAWPPIGRDLPSYMLDASTCSSCEMVHVSDEVTMARVLANAAATFVMRPDGCVTALYFVGRYLAPVPPVLQCLQQIIADVFDLLQRVVNQVAMGDCSHGLLCALAQTPGAQGRLDYLHSVAGHSPATYLSRVLKAGLPEDYDTEFRQYIRLSDFESDGELIDYVVSGLSRQGQYIEWGAQGLGFFSRGGPYGASGNYLSASQ</sequence>
<dbReference type="Proteomes" id="UP001244341">
    <property type="component" value="Chromosome 2b"/>
</dbReference>
<evidence type="ECO:0000313" key="2">
    <source>
        <dbReference type="Proteomes" id="UP001244341"/>
    </source>
</evidence>
<gene>
    <name evidence="1" type="ORF">OEZ85_011030</name>
</gene>
<keyword evidence="2" id="KW-1185">Reference proteome</keyword>
<dbReference type="EMBL" id="CP126209">
    <property type="protein sequence ID" value="WIA10864.1"/>
    <property type="molecule type" value="Genomic_DNA"/>
</dbReference>
<proteinExistence type="predicted"/>
<reference evidence="1 2" key="1">
    <citation type="submission" date="2023-05" db="EMBL/GenBank/DDBJ databases">
        <title>A 100% complete, gapless, phased diploid assembly of the Scenedesmus obliquus UTEX 3031 genome.</title>
        <authorList>
            <person name="Biondi T.C."/>
            <person name="Hanschen E.R."/>
            <person name="Kwon T."/>
            <person name="Eng W."/>
            <person name="Kruse C.P.S."/>
            <person name="Koehler S.I."/>
            <person name="Kunde Y."/>
            <person name="Gleasner C.D."/>
            <person name="You Mak K.T."/>
            <person name="Polle J."/>
            <person name="Hovde B.T."/>
            <person name="Starkenburg S.R."/>
        </authorList>
    </citation>
    <scope>NUCLEOTIDE SEQUENCE [LARGE SCALE GENOMIC DNA]</scope>
    <source>
        <strain evidence="1 2">DOE0152z</strain>
    </source>
</reference>
<protein>
    <submittedName>
        <fullName evidence="1">Uncharacterized protein</fullName>
    </submittedName>
</protein>
<name>A0ABY8TPR2_TETOB</name>